<keyword evidence="3" id="KW-1185">Reference proteome</keyword>
<protein>
    <submittedName>
        <fullName evidence="2">Uncharacterized protein</fullName>
    </submittedName>
</protein>
<evidence type="ECO:0000313" key="2">
    <source>
        <dbReference type="EMBL" id="KAL0637877.1"/>
    </source>
</evidence>
<comment type="caution">
    <text evidence="2">The sequence shown here is derived from an EMBL/GenBank/DDBJ whole genome shotgun (WGS) entry which is preliminary data.</text>
</comment>
<reference evidence="2 3" key="1">
    <citation type="submission" date="2024-02" db="EMBL/GenBank/DDBJ databases">
        <title>Discinaceae phylogenomics.</title>
        <authorList>
            <person name="Dirks A.C."/>
            <person name="James T.Y."/>
        </authorList>
    </citation>
    <scope>NUCLEOTIDE SEQUENCE [LARGE SCALE GENOMIC DNA]</scope>
    <source>
        <strain evidence="2 3">ACD0624</strain>
    </source>
</reference>
<accession>A0ABR3GPN8</accession>
<feature type="chain" id="PRO_5046773851" evidence="1">
    <location>
        <begin position="26"/>
        <end position="167"/>
    </location>
</feature>
<organism evidence="2 3">
    <name type="scientific">Discina gigas</name>
    <dbReference type="NCBI Taxonomy" id="1032678"/>
    <lineage>
        <taxon>Eukaryota</taxon>
        <taxon>Fungi</taxon>
        <taxon>Dikarya</taxon>
        <taxon>Ascomycota</taxon>
        <taxon>Pezizomycotina</taxon>
        <taxon>Pezizomycetes</taxon>
        <taxon>Pezizales</taxon>
        <taxon>Discinaceae</taxon>
        <taxon>Discina</taxon>
    </lineage>
</organism>
<evidence type="ECO:0000313" key="3">
    <source>
        <dbReference type="Proteomes" id="UP001447188"/>
    </source>
</evidence>
<feature type="signal peptide" evidence="1">
    <location>
        <begin position="1"/>
        <end position="25"/>
    </location>
</feature>
<proteinExistence type="predicted"/>
<keyword evidence="1" id="KW-0732">Signal</keyword>
<dbReference type="EMBL" id="JBBBZM010000029">
    <property type="protein sequence ID" value="KAL0637877.1"/>
    <property type="molecule type" value="Genomic_DNA"/>
</dbReference>
<dbReference type="Proteomes" id="UP001447188">
    <property type="component" value="Unassembled WGS sequence"/>
</dbReference>
<evidence type="ECO:0000256" key="1">
    <source>
        <dbReference type="SAM" id="SignalP"/>
    </source>
</evidence>
<name>A0ABR3GPN8_9PEZI</name>
<sequence length="167" mass="18696">MRFHNIYGFCFLLAITGILAVGAETDSIITTEIAHDDAVETAPHFRYGRAEDPGDIQCDLHDNSPSTIALRILARQLIGEFPLDNKEVSRQGSMIHKCSLVLQSKVKGDEAARIEICASYRSSALKLKIGRDMLRLANKCSVMRNGFQRTQGWVGYRNWGRFQVVPV</sequence>
<gene>
    <name evidence="2" type="ORF">Q9L58_003097</name>
</gene>